<dbReference type="PANTHER" id="PTHR12658">
    <property type="entry name" value="BETA-TUBULIN COFACTOR D"/>
    <property type="match status" value="1"/>
</dbReference>
<dbReference type="EMBL" id="JH795860">
    <property type="protein sequence ID" value="EJU03097.1"/>
    <property type="molecule type" value="Genomic_DNA"/>
</dbReference>
<evidence type="ECO:0000313" key="5">
    <source>
        <dbReference type="Proteomes" id="UP000030653"/>
    </source>
</evidence>
<evidence type="ECO:0000256" key="1">
    <source>
        <dbReference type="ARBA" id="ARBA00023186"/>
    </source>
</evidence>
<dbReference type="Gene3D" id="1.25.10.10">
    <property type="entry name" value="Leucine-rich Repeat Variant"/>
    <property type="match status" value="2"/>
</dbReference>
<dbReference type="GO" id="GO:0000226">
    <property type="term" value="P:microtubule cytoskeleton organization"/>
    <property type="evidence" value="ECO:0007669"/>
    <property type="project" value="TreeGrafter"/>
</dbReference>
<dbReference type="RefSeq" id="XP_040629991.1">
    <property type="nucleotide sequence ID" value="XM_040776300.1"/>
</dbReference>
<gene>
    <name evidence="4" type="ORF">DACRYDRAFT_77958</name>
</gene>
<dbReference type="OrthoDB" id="1735853at2759"/>
<dbReference type="HOGENOM" id="CLU_003043_0_1_1"/>
<dbReference type="AlphaFoldDB" id="M5GAU2"/>
<dbReference type="GeneID" id="63691362"/>
<proteinExistence type="predicted"/>
<dbReference type="InterPro" id="IPR016024">
    <property type="entry name" value="ARM-type_fold"/>
</dbReference>
<dbReference type="InterPro" id="IPR022577">
    <property type="entry name" value="TBCD_C"/>
</dbReference>
<evidence type="ECO:0000313" key="4">
    <source>
        <dbReference type="EMBL" id="EJU03097.1"/>
    </source>
</evidence>
<dbReference type="PANTHER" id="PTHR12658:SF0">
    <property type="entry name" value="TUBULIN-SPECIFIC CHAPERONE D"/>
    <property type="match status" value="1"/>
</dbReference>
<dbReference type="STRING" id="1858805.M5GAU2"/>
<organism evidence="4 5">
    <name type="scientific">Dacryopinax primogenitus (strain DJM 731)</name>
    <name type="common">Brown rot fungus</name>
    <dbReference type="NCBI Taxonomy" id="1858805"/>
    <lineage>
        <taxon>Eukaryota</taxon>
        <taxon>Fungi</taxon>
        <taxon>Dikarya</taxon>
        <taxon>Basidiomycota</taxon>
        <taxon>Agaricomycotina</taxon>
        <taxon>Dacrymycetes</taxon>
        <taxon>Dacrymycetales</taxon>
        <taxon>Dacrymycetaceae</taxon>
        <taxon>Dacryopinax</taxon>
    </lineage>
</organism>
<name>M5GAU2_DACPD</name>
<feature type="domain" description="Tubulin-folding cofactor D ARM repeats" evidence="3">
    <location>
        <begin position="320"/>
        <end position="517"/>
    </location>
</feature>
<protein>
    <submittedName>
        <fullName evidence="4">ARM repeat-containing protein</fullName>
    </submittedName>
</protein>
<reference evidence="4 5" key="1">
    <citation type="journal article" date="2012" name="Science">
        <title>The Paleozoic origin of enzymatic lignin decomposition reconstructed from 31 fungal genomes.</title>
        <authorList>
            <person name="Floudas D."/>
            <person name="Binder M."/>
            <person name="Riley R."/>
            <person name="Barry K."/>
            <person name="Blanchette R.A."/>
            <person name="Henrissat B."/>
            <person name="Martinez A.T."/>
            <person name="Otillar R."/>
            <person name="Spatafora J.W."/>
            <person name="Yadav J.S."/>
            <person name="Aerts A."/>
            <person name="Benoit I."/>
            <person name="Boyd A."/>
            <person name="Carlson A."/>
            <person name="Copeland A."/>
            <person name="Coutinho P.M."/>
            <person name="de Vries R.P."/>
            <person name="Ferreira P."/>
            <person name="Findley K."/>
            <person name="Foster B."/>
            <person name="Gaskell J."/>
            <person name="Glotzer D."/>
            <person name="Gorecki P."/>
            <person name="Heitman J."/>
            <person name="Hesse C."/>
            <person name="Hori C."/>
            <person name="Igarashi K."/>
            <person name="Jurgens J.A."/>
            <person name="Kallen N."/>
            <person name="Kersten P."/>
            <person name="Kohler A."/>
            <person name="Kuees U."/>
            <person name="Kumar T.K.A."/>
            <person name="Kuo A."/>
            <person name="LaButti K."/>
            <person name="Larrondo L.F."/>
            <person name="Lindquist E."/>
            <person name="Ling A."/>
            <person name="Lombard V."/>
            <person name="Lucas S."/>
            <person name="Lundell T."/>
            <person name="Martin R."/>
            <person name="McLaughlin D.J."/>
            <person name="Morgenstern I."/>
            <person name="Morin E."/>
            <person name="Murat C."/>
            <person name="Nagy L.G."/>
            <person name="Nolan M."/>
            <person name="Ohm R.A."/>
            <person name="Patyshakuliyeva A."/>
            <person name="Rokas A."/>
            <person name="Ruiz-Duenas F.J."/>
            <person name="Sabat G."/>
            <person name="Salamov A."/>
            <person name="Samejima M."/>
            <person name="Schmutz J."/>
            <person name="Slot J.C."/>
            <person name="St John F."/>
            <person name="Stenlid J."/>
            <person name="Sun H."/>
            <person name="Sun S."/>
            <person name="Syed K."/>
            <person name="Tsang A."/>
            <person name="Wiebenga A."/>
            <person name="Young D."/>
            <person name="Pisabarro A."/>
            <person name="Eastwood D.C."/>
            <person name="Martin F."/>
            <person name="Cullen D."/>
            <person name="Grigoriev I.V."/>
            <person name="Hibbett D.S."/>
        </authorList>
    </citation>
    <scope>NUCLEOTIDE SEQUENCE [LARGE SCALE GENOMIC DNA]</scope>
    <source>
        <strain evidence="4 5">DJM-731 SS1</strain>
    </source>
</reference>
<evidence type="ECO:0000259" key="3">
    <source>
        <dbReference type="Pfam" id="PF25767"/>
    </source>
</evidence>
<keyword evidence="1" id="KW-0143">Chaperone</keyword>
<dbReference type="GO" id="GO:0005096">
    <property type="term" value="F:GTPase activator activity"/>
    <property type="evidence" value="ECO:0007669"/>
    <property type="project" value="InterPro"/>
</dbReference>
<dbReference type="Pfam" id="PF25767">
    <property type="entry name" value="ARM_TBCD_2nd"/>
    <property type="match status" value="1"/>
</dbReference>
<keyword evidence="5" id="KW-1185">Reference proteome</keyword>
<sequence>MSDPSDYVGDDRIVLAFEKRDEFIKLLKSFLAVDLLVQLSASEQAAEERTLLKLTNILDEYQEAAYLLDPYLEELIEPPIEALRAYAGHVSRTGAVGPTDRLELLSRLLYWYTKARGYKTIIRYFPHEATDFGLAFGLLTKTLETVAPWEVTYILLLWLSLICMLPFNLSLFDEKGKKPVVTILESKGLEQLSKAGKERDAAAVLLSKLYIRQDVEDRLETFFTWGMQTLQDPDRAYATLGFLQVVAELLKGGTHAALAHHLLDIGQLLDEIKQDTSLMRNTLIRKYCSKISCRLAVMQLPVRNAPKSVRTIRGDDNMLHNVDGIEETDDNIPETLDEHVEELATFLQEKDTIVRYSAAKGLARISERLPTEFASQVLDTILSLYSLHDEAVQAQEYTPDAEGTWHGATLACAEFARRGLVRGDHLSEVLKWASKALLFDIRKGAVSVGSNVRDAAAYVIWASARSQTTESMKPWALDLAQRLVAVSVFDREITIRRAASAAFQENVGRLNLFPHGIDVLRKTDFYAVSIRRHAFEIAAPEVAEHLEYRKSLLDHLETITLRHWDAQIRTLAATAYRRICDLDLLNLGPTLAVRQENMLTHPESTFVHGALLALANIGESLGCRTEPTLQAARLRIFQSISKVTLRKLQSFRGELLLGAVCDLVATSISQAALDLKSTGPPWRDILELGLRSRDELVQYSAAGAWSSISNITNCQVEVRRWVKDFATATPTIQQGIAKALGKLKYAAFPHKVQDAISCLSSAVRTRNPKYVTSIEVRRDCFVALNQIACQDGVIIGSDGNVALFQSLLLDFQQGLRDYTSDQRGDVGSWVRIESLKALGATISRVFESCTQLREPLQWISDDKLAELLGMMLKQSVERLDNVRDEVGTQLGLIMTAYMSKPVPSTIWKIEGATALQDLCDQKADRTWKERGWFFPKALQLLLLPTYRPFLLEGVAYSIGSKTETNLGPVGKALSDFAATLPVSESDGNTFSLCQLSRELLLQVRLDSSNNSYFVPYLQTFLVLLQADVLQSLDEAQEGRALLGEILDISVRNLARIKNVQRIVTSMKIVTSAAAIPSITRDTLVPLTLLLTHSVPRVREETAESLYVVAQTSELFGESEEKGEDLLLETSWLGGNDSEVRSAAEEVVHLIREGMAD</sequence>
<dbReference type="InterPro" id="IPR033162">
    <property type="entry name" value="TBCD"/>
</dbReference>
<dbReference type="Pfam" id="PF12612">
    <property type="entry name" value="TFCD_C"/>
    <property type="match status" value="1"/>
</dbReference>
<dbReference type="OMA" id="EPHEAWH"/>
<accession>M5GAU2</accession>
<dbReference type="Pfam" id="PF23579">
    <property type="entry name" value="ARM_TBCD"/>
    <property type="match status" value="1"/>
</dbReference>
<dbReference type="SUPFAM" id="SSF48371">
    <property type="entry name" value="ARM repeat"/>
    <property type="match status" value="2"/>
</dbReference>
<dbReference type="GO" id="GO:0007023">
    <property type="term" value="P:post-chaperonin tubulin folding pathway"/>
    <property type="evidence" value="ECO:0007669"/>
    <property type="project" value="InterPro"/>
</dbReference>
<dbReference type="InterPro" id="IPR011989">
    <property type="entry name" value="ARM-like"/>
</dbReference>
<dbReference type="Proteomes" id="UP000030653">
    <property type="component" value="Unassembled WGS sequence"/>
</dbReference>
<dbReference type="GO" id="GO:0007021">
    <property type="term" value="P:tubulin complex assembly"/>
    <property type="evidence" value="ECO:0007669"/>
    <property type="project" value="InterPro"/>
</dbReference>
<dbReference type="GO" id="GO:0048487">
    <property type="term" value="F:beta-tubulin binding"/>
    <property type="evidence" value="ECO:0007669"/>
    <property type="project" value="InterPro"/>
</dbReference>
<feature type="domain" description="Tubulin-folding cofactor D C-terminal" evidence="2">
    <location>
        <begin position="866"/>
        <end position="1061"/>
    </location>
</feature>
<evidence type="ECO:0000259" key="2">
    <source>
        <dbReference type="Pfam" id="PF12612"/>
    </source>
</evidence>
<dbReference type="InterPro" id="IPR058033">
    <property type="entry name" value="ARM_TBCD_2nd"/>
</dbReference>